<dbReference type="OrthoDB" id="283605at2"/>
<evidence type="ECO:0000313" key="2">
    <source>
        <dbReference type="Proteomes" id="UP000315082"/>
    </source>
</evidence>
<protein>
    <submittedName>
        <fullName evidence="1">Uncharacterized protein</fullName>
    </submittedName>
</protein>
<dbReference type="RefSeq" id="WP_145096604.1">
    <property type="nucleotide sequence ID" value="NZ_CP036348.1"/>
</dbReference>
<dbReference type="EMBL" id="CP036348">
    <property type="protein sequence ID" value="QDV69317.1"/>
    <property type="molecule type" value="Genomic_DNA"/>
</dbReference>
<dbReference type="PROSITE" id="PS51257">
    <property type="entry name" value="PROKAR_LIPOPROTEIN"/>
    <property type="match status" value="1"/>
</dbReference>
<organism evidence="1 2">
    <name type="scientific">Rosistilla carotiformis</name>
    <dbReference type="NCBI Taxonomy" id="2528017"/>
    <lineage>
        <taxon>Bacteria</taxon>
        <taxon>Pseudomonadati</taxon>
        <taxon>Planctomycetota</taxon>
        <taxon>Planctomycetia</taxon>
        <taxon>Pirellulales</taxon>
        <taxon>Pirellulaceae</taxon>
        <taxon>Rosistilla</taxon>
    </lineage>
</organism>
<dbReference type="Proteomes" id="UP000315082">
    <property type="component" value="Chromosome"/>
</dbReference>
<proteinExistence type="predicted"/>
<evidence type="ECO:0000313" key="1">
    <source>
        <dbReference type="EMBL" id="QDV69317.1"/>
    </source>
</evidence>
<dbReference type="AlphaFoldDB" id="A0A518JUU5"/>
<reference evidence="1 2" key="1">
    <citation type="submission" date="2019-02" db="EMBL/GenBank/DDBJ databases">
        <title>Deep-cultivation of Planctomycetes and their phenomic and genomic characterization uncovers novel biology.</title>
        <authorList>
            <person name="Wiegand S."/>
            <person name="Jogler M."/>
            <person name="Boedeker C."/>
            <person name="Pinto D."/>
            <person name="Vollmers J."/>
            <person name="Rivas-Marin E."/>
            <person name="Kohn T."/>
            <person name="Peeters S.H."/>
            <person name="Heuer A."/>
            <person name="Rast P."/>
            <person name="Oberbeckmann S."/>
            <person name="Bunk B."/>
            <person name="Jeske O."/>
            <person name="Meyerdierks A."/>
            <person name="Storesund J.E."/>
            <person name="Kallscheuer N."/>
            <person name="Luecker S."/>
            <person name="Lage O.M."/>
            <person name="Pohl T."/>
            <person name="Merkel B.J."/>
            <person name="Hornburger P."/>
            <person name="Mueller R.-W."/>
            <person name="Bruemmer F."/>
            <person name="Labrenz M."/>
            <person name="Spormann A.M."/>
            <person name="Op den Camp H."/>
            <person name="Overmann J."/>
            <person name="Amann R."/>
            <person name="Jetten M.S.M."/>
            <person name="Mascher T."/>
            <person name="Medema M.H."/>
            <person name="Devos D.P."/>
            <person name="Kaster A.-K."/>
            <person name="Ovreas L."/>
            <person name="Rohde M."/>
            <person name="Galperin M.Y."/>
            <person name="Jogler C."/>
        </authorList>
    </citation>
    <scope>NUCLEOTIDE SEQUENCE [LARGE SCALE GENOMIC DNA]</scope>
    <source>
        <strain evidence="1 2">Poly24</strain>
    </source>
</reference>
<name>A0A518JUU5_9BACT</name>
<accession>A0A518JUU5</accession>
<keyword evidence="2" id="KW-1185">Reference proteome</keyword>
<dbReference type="KEGG" id="rcf:Poly24_30320"/>
<gene>
    <name evidence="1" type="ORF">Poly24_30320</name>
</gene>
<sequence length="143" mass="15197">MKASTSAAFLVAIGCILLLTSIGCGPPIGPTSGIVRFDDGEPVRSGSIEFRRLSDKERFASRISSGGEFQPVNQAGEIGLPPGSYEVVVVQIVLTEDLAKSAHAHGNTVPRRYADYYTSGLSVEVAEAQTEPIELILETDDES</sequence>